<comment type="cofactor">
    <cofactor evidence="1">
        <name>FAD</name>
        <dbReference type="ChEBI" id="CHEBI:57692"/>
    </cofactor>
</comment>
<dbReference type="InterPro" id="IPR036318">
    <property type="entry name" value="FAD-bd_PCMH-like_sf"/>
</dbReference>
<gene>
    <name evidence="6" type="ORF">FE257_007177</name>
</gene>
<reference evidence="6" key="2">
    <citation type="submission" date="2020-02" db="EMBL/GenBank/DDBJ databases">
        <authorList>
            <person name="Gilchrist C.L.M."/>
            <person name="Chooi Y.-H."/>
        </authorList>
    </citation>
    <scope>NUCLEOTIDE SEQUENCE</scope>
    <source>
        <strain evidence="6">MST-FP2251</strain>
    </source>
</reference>
<keyword evidence="4" id="KW-0274">FAD</keyword>
<comment type="similarity">
    <text evidence="2">Belongs to the oxygen-dependent FAD-linked oxidoreductase family.</text>
</comment>
<dbReference type="Proteomes" id="UP001194746">
    <property type="component" value="Unassembled WGS sequence"/>
</dbReference>
<dbReference type="Gene3D" id="3.30.465.10">
    <property type="match status" value="1"/>
</dbReference>
<dbReference type="GO" id="GO:0050660">
    <property type="term" value="F:flavin adenine dinucleotide binding"/>
    <property type="evidence" value="ECO:0007669"/>
    <property type="project" value="InterPro"/>
</dbReference>
<dbReference type="PANTHER" id="PTHR42973:SF39">
    <property type="entry name" value="FAD-BINDING PCMH-TYPE DOMAIN-CONTAINING PROTEIN"/>
    <property type="match status" value="1"/>
</dbReference>
<dbReference type="GO" id="GO:0016491">
    <property type="term" value="F:oxidoreductase activity"/>
    <property type="evidence" value="ECO:0007669"/>
    <property type="project" value="UniProtKB-KW"/>
</dbReference>
<keyword evidence="5" id="KW-0560">Oxidoreductase</keyword>
<evidence type="ECO:0000256" key="3">
    <source>
        <dbReference type="ARBA" id="ARBA00022630"/>
    </source>
</evidence>
<reference evidence="6" key="1">
    <citation type="journal article" date="2019" name="Beilstein J. Org. Chem.">
        <title>Nanangenines: drimane sesquiterpenoids as the dominant metabolite cohort of a novel Australian fungus, Aspergillus nanangensis.</title>
        <authorList>
            <person name="Lacey H.J."/>
            <person name="Gilchrist C.L.M."/>
            <person name="Crombie A."/>
            <person name="Kalaitzis J.A."/>
            <person name="Vuong D."/>
            <person name="Rutledge P.J."/>
            <person name="Turner P."/>
            <person name="Pitt J.I."/>
            <person name="Lacey E."/>
            <person name="Chooi Y.H."/>
            <person name="Piggott A.M."/>
        </authorList>
    </citation>
    <scope>NUCLEOTIDE SEQUENCE</scope>
    <source>
        <strain evidence="6">MST-FP2251</strain>
    </source>
</reference>
<evidence type="ECO:0000256" key="2">
    <source>
        <dbReference type="ARBA" id="ARBA00005466"/>
    </source>
</evidence>
<dbReference type="SUPFAM" id="SSF56176">
    <property type="entry name" value="FAD-binding/transporter-associated domain-like"/>
    <property type="match status" value="1"/>
</dbReference>
<proteinExistence type="inferred from homology"/>
<dbReference type="AlphaFoldDB" id="A0AAD4CN98"/>
<evidence type="ECO:0000313" key="7">
    <source>
        <dbReference type="Proteomes" id="UP001194746"/>
    </source>
</evidence>
<protein>
    <submittedName>
        <fullName evidence="6">Uncharacterized protein</fullName>
    </submittedName>
</protein>
<dbReference type="InterPro" id="IPR016169">
    <property type="entry name" value="FAD-bd_PCMH_sub2"/>
</dbReference>
<name>A0AAD4CN98_ASPNN</name>
<evidence type="ECO:0000256" key="4">
    <source>
        <dbReference type="ARBA" id="ARBA00022827"/>
    </source>
</evidence>
<comment type="caution">
    <text evidence="6">The sequence shown here is derived from an EMBL/GenBank/DDBJ whole genome shotgun (WGS) entry which is preliminary data.</text>
</comment>
<sequence length="112" mass="11781">MSENQISWLVAKAGGHGYSATLEIVHDAVMINMENCNHAALNADNSLTVGGAGFQDLTVAAAAGGRELRLHGLTSDAVRDIWDGTIIDVNADSHPDLFWGMCGAGQNFSIVI</sequence>
<keyword evidence="3" id="KW-0285">Flavoprotein</keyword>
<dbReference type="EMBL" id="VCAU01000034">
    <property type="protein sequence ID" value="KAF9889669.1"/>
    <property type="molecule type" value="Genomic_DNA"/>
</dbReference>
<dbReference type="PANTHER" id="PTHR42973">
    <property type="entry name" value="BINDING OXIDOREDUCTASE, PUTATIVE (AFU_ORTHOLOGUE AFUA_1G17690)-RELATED"/>
    <property type="match status" value="1"/>
</dbReference>
<dbReference type="InterPro" id="IPR050416">
    <property type="entry name" value="FAD-linked_Oxidoreductase"/>
</dbReference>
<keyword evidence="7" id="KW-1185">Reference proteome</keyword>
<evidence type="ECO:0000256" key="5">
    <source>
        <dbReference type="ARBA" id="ARBA00023002"/>
    </source>
</evidence>
<evidence type="ECO:0000313" key="6">
    <source>
        <dbReference type="EMBL" id="KAF9889669.1"/>
    </source>
</evidence>
<organism evidence="6 7">
    <name type="scientific">Aspergillus nanangensis</name>
    <dbReference type="NCBI Taxonomy" id="2582783"/>
    <lineage>
        <taxon>Eukaryota</taxon>
        <taxon>Fungi</taxon>
        <taxon>Dikarya</taxon>
        <taxon>Ascomycota</taxon>
        <taxon>Pezizomycotina</taxon>
        <taxon>Eurotiomycetes</taxon>
        <taxon>Eurotiomycetidae</taxon>
        <taxon>Eurotiales</taxon>
        <taxon>Aspergillaceae</taxon>
        <taxon>Aspergillus</taxon>
        <taxon>Aspergillus subgen. Circumdati</taxon>
    </lineage>
</organism>
<accession>A0AAD4CN98</accession>
<evidence type="ECO:0000256" key="1">
    <source>
        <dbReference type="ARBA" id="ARBA00001974"/>
    </source>
</evidence>